<protein>
    <submittedName>
        <fullName evidence="1">SDR family NAD(P)-dependent oxidoreductase</fullName>
    </submittedName>
</protein>
<dbReference type="EMBL" id="JAAKZY010000016">
    <property type="protein sequence ID" value="NGO07515.1"/>
    <property type="molecule type" value="Genomic_DNA"/>
</dbReference>
<dbReference type="PANTHER" id="PTHR43431">
    <property type="entry name" value="OXIDOREDUCTASE, SHORT CHAIN DEHYDROGENASE/REDUCTASE FAMILY (AFU_ORTHOLOGUE AFUA_5G14000)"/>
    <property type="match status" value="1"/>
</dbReference>
<accession>A0A6G4V0R5</accession>
<name>A0A6G4V0R5_9ACTN</name>
<dbReference type="Proteomes" id="UP000472335">
    <property type="component" value="Unassembled WGS sequence"/>
</dbReference>
<sequence length="240" mass="25450">MPKTLAIFGAGPVLGLSLARRFGREGFRVALVARTRENLEKLVTELAGDGIEAAGFTADVYDREQIAATVAAITKAYGQIDAVEFSPGGGNMGEGIESVLDVDPENLQLILDRFLLSGVALVRAVLPAMTQRGDGAILFTAGQSGIHPTPFLGNAGMAQAALRNYFHNLNNVLADNGVYVGAVNVGALIEGSVPHRAIASASSPLEFEPEVIHPDVFAEKFWELYSKRDKPEALVGSFGR</sequence>
<gene>
    <name evidence="1" type="ORF">G5C60_07555</name>
</gene>
<organism evidence="1 2">
    <name type="scientific">Streptomyces scabichelini</name>
    <dbReference type="NCBI Taxonomy" id="2711217"/>
    <lineage>
        <taxon>Bacteria</taxon>
        <taxon>Bacillati</taxon>
        <taxon>Actinomycetota</taxon>
        <taxon>Actinomycetes</taxon>
        <taxon>Kitasatosporales</taxon>
        <taxon>Streptomycetaceae</taxon>
        <taxon>Streptomyces</taxon>
    </lineage>
</organism>
<dbReference type="SUPFAM" id="SSF51735">
    <property type="entry name" value="NAD(P)-binding Rossmann-fold domains"/>
    <property type="match status" value="1"/>
</dbReference>
<evidence type="ECO:0000313" key="2">
    <source>
        <dbReference type="Proteomes" id="UP000472335"/>
    </source>
</evidence>
<dbReference type="InterPro" id="IPR002347">
    <property type="entry name" value="SDR_fam"/>
</dbReference>
<dbReference type="Pfam" id="PF00106">
    <property type="entry name" value="adh_short"/>
    <property type="match status" value="1"/>
</dbReference>
<proteinExistence type="predicted"/>
<dbReference type="Gene3D" id="3.40.50.720">
    <property type="entry name" value="NAD(P)-binding Rossmann-like Domain"/>
    <property type="match status" value="1"/>
</dbReference>
<reference evidence="1 2" key="1">
    <citation type="submission" date="2020-02" db="EMBL/GenBank/DDBJ databases">
        <title>Whole-genome analyses of novel actinobacteria.</title>
        <authorList>
            <person name="Sahin N."/>
            <person name="Gencbay T."/>
        </authorList>
    </citation>
    <scope>NUCLEOTIDE SEQUENCE [LARGE SCALE GENOMIC DNA]</scope>
    <source>
        <strain evidence="1 2">HC44</strain>
    </source>
</reference>
<dbReference type="AlphaFoldDB" id="A0A6G4V0R5"/>
<dbReference type="RefSeq" id="WP_165256023.1">
    <property type="nucleotide sequence ID" value="NZ_JAAKZY010000016.1"/>
</dbReference>
<evidence type="ECO:0000313" key="1">
    <source>
        <dbReference type="EMBL" id="NGO07515.1"/>
    </source>
</evidence>
<dbReference type="InterPro" id="IPR036291">
    <property type="entry name" value="NAD(P)-bd_dom_sf"/>
</dbReference>
<comment type="caution">
    <text evidence="1">The sequence shown here is derived from an EMBL/GenBank/DDBJ whole genome shotgun (WGS) entry which is preliminary data.</text>
</comment>
<dbReference type="PANTHER" id="PTHR43431:SF7">
    <property type="entry name" value="OXIDOREDUCTASE, SHORT CHAIN DEHYDROGENASE_REDUCTASE FAMILY (AFU_ORTHOLOGUE AFUA_5G14000)"/>
    <property type="match status" value="1"/>
</dbReference>
<keyword evidence="2" id="KW-1185">Reference proteome</keyword>